<dbReference type="Proteomes" id="UP000538147">
    <property type="component" value="Unassembled WGS sequence"/>
</dbReference>
<dbReference type="Gene3D" id="1.20.1440.100">
    <property type="entry name" value="SG protein - dephosphorylation function"/>
    <property type="match status" value="1"/>
</dbReference>
<dbReference type="Gene3D" id="3.40.50.1000">
    <property type="entry name" value="HAD superfamily/HAD-like"/>
    <property type="match status" value="1"/>
</dbReference>
<dbReference type="EMBL" id="JACIIV010000012">
    <property type="protein sequence ID" value="MBB6227689.1"/>
    <property type="molecule type" value="Genomic_DNA"/>
</dbReference>
<gene>
    <name evidence="1" type="ORF">FHS79_001868</name>
</gene>
<evidence type="ECO:0000313" key="1">
    <source>
        <dbReference type="EMBL" id="MBB6227689.1"/>
    </source>
</evidence>
<dbReference type="InterPro" id="IPR023214">
    <property type="entry name" value="HAD_sf"/>
</dbReference>
<comment type="caution">
    <text evidence="1">The sequence shown here is derived from an EMBL/GenBank/DDBJ whole genome shotgun (WGS) entry which is preliminary data.</text>
</comment>
<evidence type="ECO:0000313" key="2">
    <source>
        <dbReference type="Proteomes" id="UP000538147"/>
    </source>
</evidence>
<proteinExistence type="predicted"/>
<dbReference type="InterPro" id="IPR036412">
    <property type="entry name" value="HAD-like_sf"/>
</dbReference>
<accession>A0A841L4A5</accession>
<reference evidence="1 2" key="1">
    <citation type="submission" date="2020-08" db="EMBL/GenBank/DDBJ databases">
        <title>Genomic Encyclopedia of Type Strains, Phase IV (KMG-IV): sequencing the most valuable type-strain genomes for metagenomic binning, comparative biology and taxonomic classification.</title>
        <authorList>
            <person name="Goeker M."/>
        </authorList>
    </citation>
    <scope>NUCLEOTIDE SEQUENCE [LARGE SCALE GENOMIC DNA]</scope>
    <source>
        <strain evidence="1 2">DSM 102189</strain>
    </source>
</reference>
<dbReference type="AlphaFoldDB" id="A0A841L4A5"/>
<dbReference type="Pfam" id="PF12710">
    <property type="entry name" value="HAD"/>
    <property type="match status" value="1"/>
</dbReference>
<organism evidence="1 2">
    <name type="scientific">Polymorphobacter multimanifer</name>
    <dbReference type="NCBI Taxonomy" id="1070431"/>
    <lineage>
        <taxon>Bacteria</taxon>
        <taxon>Pseudomonadati</taxon>
        <taxon>Pseudomonadota</taxon>
        <taxon>Alphaproteobacteria</taxon>
        <taxon>Sphingomonadales</taxon>
        <taxon>Sphingosinicellaceae</taxon>
        <taxon>Polymorphobacter</taxon>
    </lineage>
</organism>
<sequence length="233" mass="25674">MAISIYDMDRTITRGGTWGPWLRFWLRRHAPWRIVLLPLLGLAGAAYATRIIDRGALKATAHRLLMGRRLPRSLVMAAAADYADKVVANGCFEAALEQIAADRAAGCQLVLATASNAYYAEAIGTRLGFDAVIATPSRWIDNQLDWRLGDANCYGQEKRKRVAAWLDQNAKVGDPLRFHSDHQSDAPVFLLVSARGGKAFATNATAELTALAQKNGWPQVIWGQPRKSLFERA</sequence>
<keyword evidence="2" id="KW-1185">Reference proteome</keyword>
<protein>
    <submittedName>
        <fullName evidence="1">HAD superfamily phosphoserine phosphatase-like hydrolase</fullName>
    </submittedName>
</protein>
<name>A0A841L4A5_9SPHN</name>
<dbReference type="RefSeq" id="WP_184198735.1">
    <property type="nucleotide sequence ID" value="NZ_BMOX01000008.1"/>
</dbReference>
<dbReference type="NCBIfam" id="TIGR01488">
    <property type="entry name" value="HAD-SF-IB"/>
    <property type="match status" value="1"/>
</dbReference>
<keyword evidence="1" id="KW-0378">Hydrolase</keyword>
<dbReference type="SUPFAM" id="SSF56784">
    <property type="entry name" value="HAD-like"/>
    <property type="match status" value="1"/>
</dbReference>
<dbReference type="GO" id="GO:0016787">
    <property type="term" value="F:hydrolase activity"/>
    <property type="evidence" value="ECO:0007669"/>
    <property type="project" value="UniProtKB-KW"/>
</dbReference>